<organism evidence="1 2">
    <name type="scientific">Gossypium harknessii</name>
    <dbReference type="NCBI Taxonomy" id="34285"/>
    <lineage>
        <taxon>Eukaryota</taxon>
        <taxon>Viridiplantae</taxon>
        <taxon>Streptophyta</taxon>
        <taxon>Embryophyta</taxon>
        <taxon>Tracheophyta</taxon>
        <taxon>Spermatophyta</taxon>
        <taxon>Magnoliopsida</taxon>
        <taxon>eudicotyledons</taxon>
        <taxon>Gunneridae</taxon>
        <taxon>Pentapetalae</taxon>
        <taxon>rosids</taxon>
        <taxon>malvids</taxon>
        <taxon>Malvales</taxon>
        <taxon>Malvaceae</taxon>
        <taxon>Malvoideae</taxon>
        <taxon>Gossypium</taxon>
    </lineage>
</organism>
<dbReference type="EMBL" id="JABFAD010000010">
    <property type="protein sequence ID" value="MBA0810364.1"/>
    <property type="molecule type" value="Genomic_DNA"/>
</dbReference>
<protein>
    <submittedName>
        <fullName evidence="1">Uncharacterized protein</fullName>
    </submittedName>
</protein>
<comment type="caution">
    <text evidence="1">The sequence shown here is derived from an EMBL/GenBank/DDBJ whole genome shotgun (WGS) entry which is preliminary data.</text>
</comment>
<evidence type="ECO:0000313" key="1">
    <source>
        <dbReference type="EMBL" id="MBA0810364.1"/>
    </source>
</evidence>
<sequence>MEALHKLNLQGKNDKNWQDYYKEYIDIWDCGMRFLPIREPFFLLDMTTCLEYLPWFKVADKLYLLSMEAKKAPYCAPLQHPAFTPIE</sequence>
<evidence type="ECO:0000313" key="2">
    <source>
        <dbReference type="Proteomes" id="UP000593560"/>
    </source>
</evidence>
<dbReference type="OrthoDB" id="998310at2759"/>
<dbReference type="AlphaFoldDB" id="A0A7J9HLU0"/>
<reference evidence="1 2" key="1">
    <citation type="journal article" date="2019" name="Genome Biol. Evol.">
        <title>Insights into the evolution of the New World diploid cottons (Gossypium, subgenus Houzingenia) based on genome sequencing.</title>
        <authorList>
            <person name="Grover C.E."/>
            <person name="Arick M.A. 2nd"/>
            <person name="Thrash A."/>
            <person name="Conover J.L."/>
            <person name="Sanders W.S."/>
            <person name="Peterson D.G."/>
            <person name="Frelichowski J.E."/>
            <person name="Scheffler J.A."/>
            <person name="Scheffler B.E."/>
            <person name="Wendel J.F."/>
        </authorList>
    </citation>
    <scope>NUCLEOTIDE SEQUENCE [LARGE SCALE GENOMIC DNA]</scope>
    <source>
        <strain evidence="1">0</strain>
        <tissue evidence="1">Leaf</tissue>
    </source>
</reference>
<feature type="non-terminal residue" evidence="1">
    <location>
        <position position="87"/>
    </location>
</feature>
<keyword evidence="2" id="KW-1185">Reference proteome</keyword>
<name>A0A7J9HLU0_9ROSI</name>
<proteinExistence type="predicted"/>
<accession>A0A7J9HLU0</accession>
<gene>
    <name evidence="1" type="ORF">Gohar_002367</name>
</gene>
<dbReference type="Proteomes" id="UP000593560">
    <property type="component" value="Unassembled WGS sequence"/>
</dbReference>